<reference evidence="16" key="3">
    <citation type="submission" date="2025-09" db="UniProtKB">
        <authorList>
            <consortium name="Ensembl"/>
        </authorList>
    </citation>
    <scope>IDENTIFICATION</scope>
</reference>
<evidence type="ECO:0000256" key="13">
    <source>
        <dbReference type="SAM" id="MobiDB-lite"/>
    </source>
</evidence>
<gene>
    <name evidence="16" type="primary">LOC106836280</name>
</gene>
<keyword evidence="7" id="KW-0156">Chromatin regulator</keyword>
<evidence type="ECO:0000256" key="5">
    <source>
        <dbReference type="ARBA" id="ARBA00022737"/>
    </source>
</evidence>
<feature type="region of interest" description="Disordered" evidence="13">
    <location>
        <begin position="157"/>
        <end position="192"/>
    </location>
</feature>
<dbReference type="GeneTree" id="ENSGT00940000153737"/>
<dbReference type="InterPro" id="IPR038227">
    <property type="entry name" value="PUFD_som_sf"/>
</dbReference>
<keyword evidence="3" id="KW-1017">Isopeptide bond</keyword>
<dbReference type="Gene3D" id="3.10.260.40">
    <property type="entry name" value="BCL-6 corepressor, PCGF1 binding domain"/>
    <property type="match status" value="1"/>
</dbReference>
<dbReference type="GO" id="GO:0000122">
    <property type="term" value="P:negative regulation of transcription by RNA polymerase II"/>
    <property type="evidence" value="ECO:0007669"/>
    <property type="project" value="TreeGrafter"/>
</dbReference>
<dbReference type="InterPro" id="IPR031628">
    <property type="entry name" value="BCOR"/>
</dbReference>
<dbReference type="InterPro" id="IPR032365">
    <property type="entry name" value="PUFD"/>
</dbReference>
<dbReference type="PROSITE" id="PS50297">
    <property type="entry name" value="ANK_REP_REGION"/>
    <property type="match status" value="2"/>
</dbReference>
<dbReference type="SMART" id="SM00248">
    <property type="entry name" value="ANK"/>
    <property type="match status" value="3"/>
</dbReference>
<dbReference type="AlphaFoldDB" id="A0A8C4M2U5"/>
<keyword evidence="10" id="KW-0539">Nucleus</keyword>
<protein>
    <recommendedName>
        <fullName evidence="18">BCL6 corepressor</fullName>
    </recommendedName>
</protein>
<comment type="similarity">
    <text evidence="11">Belongs to the BCOR family.</text>
</comment>
<organism evidence="16 17">
    <name type="scientific">Equus asinus</name>
    <name type="common">Donkey</name>
    <name type="synonym">Equus africanus asinus</name>
    <dbReference type="NCBI Taxonomy" id="9793"/>
    <lineage>
        <taxon>Eukaryota</taxon>
        <taxon>Metazoa</taxon>
        <taxon>Chordata</taxon>
        <taxon>Craniata</taxon>
        <taxon>Vertebrata</taxon>
        <taxon>Euteleostomi</taxon>
        <taxon>Mammalia</taxon>
        <taxon>Eutheria</taxon>
        <taxon>Laurasiatheria</taxon>
        <taxon>Perissodactyla</taxon>
        <taxon>Equidae</taxon>
        <taxon>Equus</taxon>
    </lineage>
</organism>
<dbReference type="Gene3D" id="1.25.40.20">
    <property type="entry name" value="Ankyrin repeat-containing domain"/>
    <property type="match status" value="1"/>
</dbReference>
<dbReference type="PANTHER" id="PTHR24117:SF8">
    <property type="entry name" value="BCL-6 COREPRESSOR"/>
    <property type="match status" value="1"/>
</dbReference>
<evidence type="ECO:0000256" key="12">
    <source>
        <dbReference type="PROSITE-ProRule" id="PRU00023"/>
    </source>
</evidence>
<feature type="repeat" description="ANK" evidence="12">
    <location>
        <begin position="382"/>
        <end position="414"/>
    </location>
</feature>
<proteinExistence type="inferred from homology"/>
<feature type="repeat" description="ANK" evidence="12">
    <location>
        <begin position="415"/>
        <end position="447"/>
    </location>
</feature>
<dbReference type="InterPro" id="IPR036770">
    <property type="entry name" value="Ankyrin_rpt-contain_sf"/>
</dbReference>
<reference evidence="16 17" key="1">
    <citation type="journal article" date="2020" name="Nat. Commun.">
        <title>Donkey genomes provide new insights into domestication and selection for coat color.</title>
        <authorList>
            <person name="Wang"/>
            <person name="C."/>
            <person name="Li"/>
            <person name="H."/>
            <person name="Guo"/>
            <person name="Y."/>
            <person name="Huang"/>
            <person name="J."/>
            <person name="Sun"/>
            <person name="Y."/>
            <person name="Min"/>
            <person name="J."/>
            <person name="Wang"/>
            <person name="J."/>
            <person name="Fang"/>
            <person name="X."/>
            <person name="Zhao"/>
            <person name="Z."/>
            <person name="Wang"/>
            <person name="S."/>
            <person name="Zhang"/>
            <person name="Y."/>
            <person name="Liu"/>
            <person name="Q."/>
            <person name="Jiang"/>
            <person name="Q."/>
            <person name="Wang"/>
            <person name="X."/>
            <person name="Guo"/>
            <person name="Y."/>
            <person name="Yang"/>
            <person name="C."/>
            <person name="Wang"/>
            <person name="Y."/>
            <person name="Tian"/>
            <person name="F."/>
            <person name="Zhuang"/>
            <person name="G."/>
            <person name="Fan"/>
            <person name="Y."/>
            <person name="Gao"/>
            <person name="Q."/>
            <person name="Li"/>
            <person name="Y."/>
            <person name="Ju"/>
            <person name="Z."/>
            <person name="Li"/>
            <person name="J."/>
            <person name="Li"/>
            <person name="R."/>
            <person name="Hou"/>
            <person name="M."/>
            <person name="Yang"/>
            <person name="G."/>
            <person name="Liu"/>
            <person name="G."/>
            <person name="Liu"/>
            <person name="W."/>
            <person name="Guo"/>
            <person name="J."/>
            <person name="Pan"/>
            <person name="S."/>
            <person name="Fan"/>
            <person name="G."/>
            <person name="Zhang"/>
            <person name="W."/>
            <person name="Zhang"/>
            <person name="R."/>
            <person name="Yu"/>
            <person name="J."/>
            <person name="Zhang"/>
            <person name="X."/>
            <person name="Yin"/>
            <person name="Q."/>
            <person name="Ji"/>
            <person name="C."/>
            <person name="Jin"/>
            <person name="Y."/>
            <person name="Yue"/>
            <person name="G."/>
            <person name="Liu"/>
            <person name="M."/>
            <person name="Xu"/>
            <person name="J."/>
            <person name="Liu"/>
            <person name="S."/>
            <person name="Jordana"/>
            <person name="J."/>
            <person name="Noce"/>
            <person name="A."/>
            <person name="Amills"/>
            <person name="M."/>
            <person name="Wu"/>
            <person name="D.D."/>
            <person name="Li"/>
            <person name="S."/>
            <person name="Zhou"/>
            <person name="X. and Zhong"/>
            <person name="J."/>
        </authorList>
    </citation>
    <scope>NUCLEOTIDE SEQUENCE [LARGE SCALE GENOMIC DNA]</scope>
</reference>
<evidence type="ECO:0000259" key="14">
    <source>
        <dbReference type="Pfam" id="PF15808"/>
    </source>
</evidence>
<comment type="subcellular location">
    <subcellularLocation>
        <location evidence="1">Nucleus</location>
    </subcellularLocation>
</comment>
<feature type="domain" description="BCL-6 corepressor PCGF1 binding" evidence="15">
    <location>
        <begin position="520"/>
        <end position="632"/>
    </location>
</feature>
<keyword evidence="4" id="KW-0597">Phosphoprotein</keyword>
<keyword evidence="6" id="KW-0832">Ubl conjugation</keyword>
<sequence>MDSAGSSHYPLEAPEDSDLPMEKYFMDKQPVSELPSDQATADMLYSPTLCLERKCKVSGDRKPTDITMEDLLEDPLLKTKRKQVPKGLHPKKQCHLLQLREQWEQQVSENKPGWHGRKEVTQAIQPRAVTQVNNISEEKHCRKGTDARGNRRWLEESLKSSDNKQGCSVFSGSLPMQSRSSTNANSKNQTHQSCTPALCLRTKWQNIKETQKTDVLCTDREDYQAASLLQKYTSNNSEKPSGKRMCKTKHLIPQKPGQGLSLTGNYYVENANGKGTILRFRKQLEPSSHYDLSPAKQDRKTFNHLQQLLPASESLQLSHSGSPSETSPLPLIPPMPPEARRLIVNKGAGETLLQRAAWLGYEELVLYCLENKICDVNHQDNAGYCALHEACARGWLRIVQYLVEYGADVNCSAQDGTRPLHDAVENDYLEIVRLLLSCGADPTLATYSGRTVMKMTHSKLMEVFLADYLNDLRGHSDDEFNGPWEFYGSSVCEPDNKAEYNILANPPGSEDQDNEDKAYSDVFEFEFSDSPLLPCYNIQVSVSQWPRNWLLLSDVLEKLKISSCIFRCNFPNMEIVTIAEAEFYRQVSANLLFSCSKDLEAFNPESKALLDLVEFTNELQTLLGSSVEWLNPSSVSWEKDH</sequence>
<evidence type="ECO:0000256" key="4">
    <source>
        <dbReference type="ARBA" id="ARBA00022553"/>
    </source>
</evidence>
<dbReference type="SUPFAM" id="SSF48403">
    <property type="entry name" value="Ankyrin repeat"/>
    <property type="match status" value="1"/>
</dbReference>
<keyword evidence="17" id="KW-1185">Reference proteome</keyword>
<dbReference type="FunFam" id="3.10.260.40:FF:000001">
    <property type="entry name" value="BCL-6 corepressor isoform X2"/>
    <property type="match status" value="1"/>
</dbReference>
<keyword evidence="12" id="KW-0040">ANK repeat</keyword>
<reference evidence="16" key="2">
    <citation type="submission" date="2025-08" db="UniProtKB">
        <authorList>
            <consortium name="Ensembl"/>
        </authorList>
    </citation>
    <scope>IDENTIFICATION</scope>
</reference>
<feature type="region of interest" description="Disordered" evidence="13">
    <location>
        <begin position="1"/>
        <end position="20"/>
    </location>
</feature>
<evidence type="ECO:0008006" key="18">
    <source>
        <dbReference type="Google" id="ProtNLM"/>
    </source>
</evidence>
<keyword evidence="8" id="KW-0805">Transcription regulation</keyword>
<evidence type="ECO:0000313" key="17">
    <source>
        <dbReference type="Proteomes" id="UP000694387"/>
    </source>
</evidence>
<evidence type="ECO:0000256" key="8">
    <source>
        <dbReference type="ARBA" id="ARBA00023015"/>
    </source>
</evidence>
<evidence type="ECO:0000256" key="1">
    <source>
        <dbReference type="ARBA" id="ARBA00004123"/>
    </source>
</evidence>
<dbReference type="FunFam" id="1.25.40.20:FF:000032">
    <property type="entry name" value="BCL-6 corepressor isoform X1"/>
    <property type="match status" value="1"/>
</dbReference>
<dbReference type="GO" id="GO:0005634">
    <property type="term" value="C:nucleus"/>
    <property type="evidence" value="ECO:0007669"/>
    <property type="project" value="UniProtKB-SubCell"/>
</dbReference>
<dbReference type="Pfam" id="PF16553">
    <property type="entry name" value="PUFD"/>
    <property type="match status" value="1"/>
</dbReference>
<dbReference type="Pfam" id="PF15808">
    <property type="entry name" value="BCOR"/>
    <property type="match status" value="1"/>
</dbReference>
<dbReference type="Pfam" id="PF12796">
    <property type="entry name" value="Ank_2"/>
    <property type="match status" value="1"/>
</dbReference>
<evidence type="ECO:0000256" key="9">
    <source>
        <dbReference type="ARBA" id="ARBA00023163"/>
    </source>
</evidence>
<dbReference type="GO" id="GO:0003714">
    <property type="term" value="F:transcription corepressor activity"/>
    <property type="evidence" value="ECO:0007669"/>
    <property type="project" value="TreeGrafter"/>
</dbReference>
<evidence type="ECO:0000256" key="2">
    <source>
        <dbReference type="ARBA" id="ARBA00022491"/>
    </source>
</evidence>
<evidence type="ECO:0000256" key="11">
    <source>
        <dbReference type="ARBA" id="ARBA00034703"/>
    </source>
</evidence>
<dbReference type="InterPro" id="IPR002110">
    <property type="entry name" value="Ankyrin_rpt"/>
</dbReference>
<keyword evidence="9" id="KW-0804">Transcription</keyword>
<evidence type="ECO:0000256" key="3">
    <source>
        <dbReference type="ARBA" id="ARBA00022499"/>
    </source>
</evidence>
<evidence type="ECO:0000256" key="10">
    <source>
        <dbReference type="ARBA" id="ARBA00023242"/>
    </source>
</evidence>
<dbReference type="PROSITE" id="PS50088">
    <property type="entry name" value="ANK_REPEAT"/>
    <property type="match status" value="2"/>
</dbReference>
<dbReference type="InterPro" id="IPR047144">
    <property type="entry name" value="BCOR-like"/>
</dbReference>
<evidence type="ECO:0000256" key="7">
    <source>
        <dbReference type="ARBA" id="ARBA00022853"/>
    </source>
</evidence>
<evidence type="ECO:0000259" key="15">
    <source>
        <dbReference type="Pfam" id="PF16553"/>
    </source>
</evidence>
<dbReference type="Ensembl" id="ENSEAST00005020668.2">
    <property type="protein sequence ID" value="ENSEASP00005019044.2"/>
    <property type="gene ID" value="ENSEASG00005013111.2"/>
</dbReference>
<dbReference type="Proteomes" id="UP000694387">
    <property type="component" value="Chromosome Y"/>
</dbReference>
<feature type="compositionally biased region" description="Polar residues" evidence="13">
    <location>
        <begin position="163"/>
        <end position="192"/>
    </location>
</feature>
<feature type="domain" description="BCL-6 corepressor non-ankyrin-repeat" evidence="14">
    <location>
        <begin position="87"/>
        <end position="297"/>
    </location>
</feature>
<evidence type="ECO:0000313" key="16">
    <source>
        <dbReference type="Ensembl" id="ENSEASP00005019044.2"/>
    </source>
</evidence>
<accession>A0A8C4M2U5</accession>
<dbReference type="GO" id="GO:0006325">
    <property type="term" value="P:chromatin organization"/>
    <property type="evidence" value="ECO:0007669"/>
    <property type="project" value="UniProtKB-KW"/>
</dbReference>
<dbReference type="PANTHER" id="PTHR24117">
    <property type="entry name" value="AGAP007537-PB"/>
    <property type="match status" value="1"/>
</dbReference>
<keyword evidence="2" id="KW-0678">Repressor</keyword>
<evidence type="ECO:0000256" key="6">
    <source>
        <dbReference type="ARBA" id="ARBA00022843"/>
    </source>
</evidence>
<name>A0A8C4M2U5_EQUAS</name>
<keyword evidence="5" id="KW-0677">Repeat</keyword>